<feature type="domain" description="Solute-binding protein family 3/N-terminal" evidence="3">
    <location>
        <begin position="39"/>
        <end position="267"/>
    </location>
</feature>
<dbReference type="SMART" id="SM00079">
    <property type="entry name" value="PBPe"/>
    <property type="match status" value="1"/>
</dbReference>
<dbReference type="AlphaFoldDB" id="A0A0B7GR98"/>
<dbReference type="InterPro" id="IPR001320">
    <property type="entry name" value="Iontro_rcpt_C"/>
</dbReference>
<protein>
    <submittedName>
        <fullName evidence="5">ABC transporter, substrate-binding protein, family 3</fullName>
    </submittedName>
</protein>
<feature type="domain" description="Ionotropic glutamate receptor C-terminal" evidence="4">
    <location>
        <begin position="39"/>
        <end position="266"/>
    </location>
</feature>
<dbReference type="GO" id="GO:0016020">
    <property type="term" value="C:membrane"/>
    <property type="evidence" value="ECO:0007669"/>
    <property type="project" value="InterPro"/>
</dbReference>
<dbReference type="GeneID" id="57754418"/>
<dbReference type="Gene3D" id="3.40.190.10">
    <property type="entry name" value="Periplasmic binding protein-like II"/>
    <property type="match status" value="2"/>
</dbReference>
<reference evidence="6" key="1">
    <citation type="submission" date="2015-01" db="EMBL/GenBank/DDBJ databases">
        <authorList>
            <person name="Manzoor Shahid"/>
            <person name="Zubair Saima"/>
        </authorList>
    </citation>
    <scope>NUCLEOTIDE SEQUENCE [LARGE SCALE GENOMIC DNA]</scope>
    <source>
        <strain evidence="6">V1</strain>
    </source>
</reference>
<dbReference type="OrthoDB" id="9775197at2"/>
<dbReference type="SUPFAM" id="SSF53850">
    <property type="entry name" value="Periplasmic binding protein-like II"/>
    <property type="match status" value="1"/>
</dbReference>
<dbReference type="GO" id="GO:0015276">
    <property type="term" value="F:ligand-gated monoatomic ion channel activity"/>
    <property type="evidence" value="ECO:0007669"/>
    <property type="project" value="InterPro"/>
</dbReference>
<evidence type="ECO:0000259" key="4">
    <source>
        <dbReference type="SMART" id="SM00079"/>
    </source>
</evidence>
<feature type="chain" id="PRO_5030004823" evidence="2">
    <location>
        <begin position="22"/>
        <end position="271"/>
    </location>
</feature>
<dbReference type="Pfam" id="PF00497">
    <property type="entry name" value="SBP_bac_3"/>
    <property type="match status" value="1"/>
</dbReference>
<dbReference type="RefSeq" id="WP_002695366.1">
    <property type="nucleotide sequence ID" value="NZ_CDNC01000007.1"/>
</dbReference>
<proteinExistence type="predicted"/>
<dbReference type="EMBL" id="CDNC01000007">
    <property type="protein sequence ID" value="CEM61129.1"/>
    <property type="molecule type" value="Genomic_DNA"/>
</dbReference>
<name>A0A0B7GR98_TREPH</name>
<feature type="signal peptide" evidence="2">
    <location>
        <begin position="1"/>
        <end position="21"/>
    </location>
</feature>
<dbReference type="Proteomes" id="UP000042527">
    <property type="component" value="Unassembled WGS sequence"/>
</dbReference>
<dbReference type="InterPro" id="IPR001638">
    <property type="entry name" value="Solute-binding_3/MltF_N"/>
</dbReference>
<dbReference type="PANTHER" id="PTHR35936:SF35">
    <property type="entry name" value="L-CYSTINE-BINDING PROTEIN TCYJ"/>
    <property type="match status" value="1"/>
</dbReference>
<sequence length="271" mass="30094">MRGVKKIVAVLFCFCAISFLAAQSKKGGKSALPNLKGRTIYAVTENAYPPLNFVNPKTGKGEGWEYDAVNEIGKRLNAKIVWNLISWDAMIQAIRDEQFDVGMDGITINDERKKQVDFSEPYLISQMFMLVRANENRFKNEKEFAANKKLLVGSQNGTTNFYVTVYDVLDGDEKNKRIKLFETFGASVQALIAGDVDMVLMDAASSRGYIGANPGKLKTVGGPLGTDELGFIFKKGSDLVAPFNAALAEMKADGTLDKLTTKWFFEYQYKN</sequence>
<dbReference type="SMART" id="SM00062">
    <property type="entry name" value="PBPb"/>
    <property type="match status" value="1"/>
</dbReference>
<evidence type="ECO:0000256" key="2">
    <source>
        <dbReference type="SAM" id="SignalP"/>
    </source>
</evidence>
<evidence type="ECO:0000256" key="1">
    <source>
        <dbReference type="ARBA" id="ARBA00022729"/>
    </source>
</evidence>
<evidence type="ECO:0000259" key="3">
    <source>
        <dbReference type="SMART" id="SM00062"/>
    </source>
</evidence>
<dbReference type="PANTHER" id="PTHR35936">
    <property type="entry name" value="MEMBRANE-BOUND LYTIC MUREIN TRANSGLYCOSYLASE F"/>
    <property type="match status" value="1"/>
</dbReference>
<organism evidence="5 6">
    <name type="scientific">Treponema phagedenis</name>
    <dbReference type="NCBI Taxonomy" id="162"/>
    <lineage>
        <taxon>Bacteria</taxon>
        <taxon>Pseudomonadati</taxon>
        <taxon>Spirochaetota</taxon>
        <taxon>Spirochaetia</taxon>
        <taxon>Spirochaetales</taxon>
        <taxon>Treponemataceae</taxon>
        <taxon>Treponema</taxon>
    </lineage>
</organism>
<accession>A0A0B7GR98</accession>
<gene>
    <name evidence="5" type="ORF">TPHV1_150011</name>
</gene>
<keyword evidence="1 2" id="KW-0732">Signal</keyword>
<evidence type="ECO:0000313" key="5">
    <source>
        <dbReference type="EMBL" id="CEM61129.1"/>
    </source>
</evidence>
<keyword evidence="6" id="KW-1185">Reference proteome</keyword>
<evidence type="ECO:0000313" key="6">
    <source>
        <dbReference type="Proteomes" id="UP000042527"/>
    </source>
</evidence>